<evidence type="ECO:0000256" key="1">
    <source>
        <dbReference type="SAM" id="MobiDB-lite"/>
    </source>
</evidence>
<dbReference type="EMBL" id="RBNI01004548">
    <property type="protein sequence ID" value="RUP47421.1"/>
    <property type="molecule type" value="Genomic_DNA"/>
</dbReference>
<evidence type="ECO:0000313" key="3">
    <source>
        <dbReference type="Proteomes" id="UP000268093"/>
    </source>
</evidence>
<comment type="caution">
    <text evidence="2">The sequence shown here is derived from an EMBL/GenBank/DDBJ whole genome shotgun (WGS) entry which is preliminary data.</text>
</comment>
<name>A0A433D9X0_9FUNG</name>
<sequence length="48" mass="5473">MSASPATPHADQPRPVRGMHDRFGIDARKHRHICQIGSEIAELYDFEQ</sequence>
<evidence type="ECO:0000313" key="2">
    <source>
        <dbReference type="EMBL" id="RUP47421.1"/>
    </source>
</evidence>
<feature type="region of interest" description="Disordered" evidence="1">
    <location>
        <begin position="1"/>
        <end position="20"/>
    </location>
</feature>
<reference evidence="2 3" key="1">
    <citation type="journal article" date="2018" name="New Phytol.">
        <title>Phylogenomics of Endogonaceae and evolution of mycorrhizas within Mucoromycota.</title>
        <authorList>
            <person name="Chang Y."/>
            <person name="Desiro A."/>
            <person name="Na H."/>
            <person name="Sandor L."/>
            <person name="Lipzen A."/>
            <person name="Clum A."/>
            <person name="Barry K."/>
            <person name="Grigoriev I.V."/>
            <person name="Martin F.M."/>
            <person name="Stajich J.E."/>
            <person name="Smith M.E."/>
            <person name="Bonito G."/>
            <person name="Spatafora J.W."/>
        </authorList>
    </citation>
    <scope>NUCLEOTIDE SEQUENCE [LARGE SCALE GENOMIC DNA]</scope>
    <source>
        <strain evidence="2 3">GMNB39</strain>
    </source>
</reference>
<feature type="non-terminal residue" evidence="2">
    <location>
        <position position="48"/>
    </location>
</feature>
<gene>
    <name evidence="2" type="ORF">BC936DRAFT_145746</name>
</gene>
<organism evidence="2 3">
    <name type="scientific">Jimgerdemannia flammicorona</name>
    <dbReference type="NCBI Taxonomy" id="994334"/>
    <lineage>
        <taxon>Eukaryota</taxon>
        <taxon>Fungi</taxon>
        <taxon>Fungi incertae sedis</taxon>
        <taxon>Mucoromycota</taxon>
        <taxon>Mucoromycotina</taxon>
        <taxon>Endogonomycetes</taxon>
        <taxon>Endogonales</taxon>
        <taxon>Endogonaceae</taxon>
        <taxon>Jimgerdemannia</taxon>
    </lineage>
</organism>
<proteinExistence type="predicted"/>
<keyword evidence="3" id="KW-1185">Reference proteome</keyword>
<feature type="compositionally biased region" description="Basic and acidic residues" evidence="1">
    <location>
        <begin position="11"/>
        <end position="20"/>
    </location>
</feature>
<accession>A0A433D9X0</accession>
<dbReference type="OrthoDB" id="5571520at2759"/>
<protein>
    <submittedName>
        <fullName evidence="2">Uncharacterized protein</fullName>
    </submittedName>
</protein>
<dbReference type="AlphaFoldDB" id="A0A433D9X0"/>
<dbReference type="Proteomes" id="UP000268093">
    <property type="component" value="Unassembled WGS sequence"/>
</dbReference>